<protein>
    <submittedName>
        <fullName evidence="2">Uncharacterized protein</fullName>
    </submittedName>
</protein>
<evidence type="ECO:0000256" key="1">
    <source>
        <dbReference type="SAM" id="Phobius"/>
    </source>
</evidence>
<keyword evidence="1" id="KW-0472">Membrane</keyword>
<organism evidence="2">
    <name type="scientific">Brassica oleracea</name>
    <name type="common">Wild cabbage</name>
    <dbReference type="NCBI Taxonomy" id="3712"/>
    <lineage>
        <taxon>Eukaryota</taxon>
        <taxon>Viridiplantae</taxon>
        <taxon>Streptophyta</taxon>
        <taxon>Embryophyta</taxon>
        <taxon>Tracheophyta</taxon>
        <taxon>Spermatophyta</taxon>
        <taxon>Magnoliopsida</taxon>
        <taxon>eudicotyledons</taxon>
        <taxon>Gunneridae</taxon>
        <taxon>Pentapetalae</taxon>
        <taxon>rosids</taxon>
        <taxon>malvids</taxon>
        <taxon>Brassicales</taxon>
        <taxon>Brassicaceae</taxon>
        <taxon>Brassiceae</taxon>
        <taxon>Brassica</taxon>
    </lineage>
</organism>
<keyword evidence="1" id="KW-1133">Transmembrane helix</keyword>
<sequence>MRFLTAEEWDGPLSPLKDLGLLMAFLAALMSSRPLLLKL</sequence>
<name>A0A3P6H883_BRAOL</name>
<proteinExistence type="predicted"/>
<feature type="transmembrane region" description="Helical" evidence="1">
    <location>
        <begin position="20"/>
        <end position="37"/>
    </location>
</feature>
<dbReference type="AlphaFoldDB" id="A0A3P6H883"/>
<dbReference type="EMBL" id="LR031880">
    <property type="protein sequence ID" value="VDD64232.1"/>
    <property type="molecule type" value="Genomic_DNA"/>
</dbReference>
<gene>
    <name evidence="2" type="ORF">BOLC6T39685H</name>
</gene>
<reference evidence="2" key="1">
    <citation type="submission" date="2018-11" db="EMBL/GenBank/DDBJ databases">
        <authorList>
            <consortium name="Genoscope - CEA"/>
            <person name="William W."/>
        </authorList>
    </citation>
    <scope>NUCLEOTIDE SEQUENCE</scope>
</reference>
<keyword evidence="1" id="KW-0812">Transmembrane</keyword>
<evidence type="ECO:0000313" key="2">
    <source>
        <dbReference type="EMBL" id="VDD64232.1"/>
    </source>
</evidence>
<accession>A0A3P6H883</accession>